<evidence type="ECO:0000256" key="1">
    <source>
        <dbReference type="SAM" id="MobiDB-lite"/>
    </source>
</evidence>
<feature type="region of interest" description="Disordered" evidence="1">
    <location>
        <begin position="94"/>
        <end position="150"/>
    </location>
</feature>
<proteinExistence type="predicted"/>
<sequence>MDMCGIVESPTSMQMDEMQCDSMSMNRNAKHSAVKQACNCKQDVHQSSAAVEREVNAVCKCINCTINRDAQRLERELLESLDCCDEQHRKLADDVVPASKPEDNCQQDEINAMDKTDKKEQPDKDDVEFEKSEEHIRKSTAEAPQKPAQEIDSFMKTGKLDEIPGPSASSKQKLEDFVANGISQQKTKSRHKRRRDYTDDGSSRRHKIKRRMGGGYDTICNSGNLQAFTNEMFGEDECIVRRRQPDIIYGSDIRKDRNSTLLNNLTEMVQRPISGSIERPEHNSVIGCIWKTIHGKFSNNKHIDCLARPVNRHQQEFNWSPFTTPGFGGKLEEV</sequence>
<dbReference type="Proteomes" id="UP000678499">
    <property type="component" value="Unassembled WGS sequence"/>
</dbReference>
<accession>A0A7R9BVC5</accession>
<feature type="region of interest" description="Disordered" evidence="1">
    <location>
        <begin position="179"/>
        <end position="214"/>
    </location>
</feature>
<gene>
    <name evidence="2" type="ORF">NMOB1V02_LOCUS8795</name>
</gene>
<feature type="compositionally biased region" description="Basic and acidic residues" evidence="1">
    <location>
        <begin position="112"/>
        <end position="140"/>
    </location>
</feature>
<name>A0A7R9BVC5_9CRUS</name>
<evidence type="ECO:0000313" key="2">
    <source>
        <dbReference type="EMBL" id="CAD7281143.1"/>
    </source>
</evidence>
<organism evidence="2">
    <name type="scientific">Notodromas monacha</name>
    <dbReference type="NCBI Taxonomy" id="399045"/>
    <lineage>
        <taxon>Eukaryota</taxon>
        <taxon>Metazoa</taxon>
        <taxon>Ecdysozoa</taxon>
        <taxon>Arthropoda</taxon>
        <taxon>Crustacea</taxon>
        <taxon>Oligostraca</taxon>
        <taxon>Ostracoda</taxon>
        <taxon>Podocopa</taxon>
        <taxon>Podocopida</taxon>
        <taxon>Cypridocopina</taxon>
        <taxon>Cypridoidea</taxon>
        <taxon>Cyprididae</taxon>
        <taxon>Notodromas</taxon>
    </lineage>
</organism>
<reference evidence="2" key="1">
    <citation type="submission" date="2020-11" db="EMBL/GenBank/DDBJ databases">
        <authorList>
            <person name="Tran Van P."/>
        </authorList>
    </citation>
    <scope>NUCLEOTIDE SEQUENCE</scope>
</reference>
<feature type="non-terminal residue" evidence="2">
    <location>
        <position position="334"/>
    </location>
</feature>
<protein>
    <submittedName>
        <fullName evidence="2">Uncharacterized protein</fullName>
    </submittedName>
</protein>
<evidence type="ECO:0000313" key="3">
    <source>
        <dbReference type="Proteomes" id="UP000678499"/>
    </source>
</evidence>
<dbReference type="EMBL" id="OA884687">
    <property type="protein sequence ID" value="CAD7281143.1"/>
    <property type="molecule type" value="Genomic_DNA"/>
</dbReference>
<keyword evidence="3" id="KW-1185">Reference proteome</keyword>
<dbReference type="AlphaFoldDB" id="A0A7R9BVC5"/>
<dbReference type="EMBL" id="CAJPEX010002650">
    <property type="protein sequence ID" value="CAG0921295.1"/>
    <property type="molecule type" value="Genomic_DNA"/>
</dbReference>